<dbReference type="PhylomeDB" id="A0A0G4EGL0"/>
<sequence>MMSTSVYECIEVMSQKKSFVCVRTGRAAVDMGWSEQAEEDKICVEVAIAVDPVDKGFLCFAASWPQGLDGRPTCIPWRPKEGGKTWEDSFLCLERRDNPGLYRRIVMPECTETHYSCSTAAGEFCDKLQTCNFQVTSPALLKEISSPIEGKAFCRSWNAKFIANPDYTKPSGLPDEAFEWHLILVSPDSFHGYRLRVTRPRCCTTPFGKPCFNNIAAPPSDEAKKAADEPASNSTRPPERAPPSAPMDQESVDSLFRRLSPVGPSTLKAFLQTISETAKTILAETRARAAGRPSGKKPPGKPRSHLVDELPPLRSYHHAPETKFVEVRVRRAGDSGDDSGSDGSSDEGGVSKPGEGDASSMAAELAWLSLTKDEAAIMEEGRFFIVGDEVTVGCDEFNISANIPRMRYRFQRHAKNDTIFFLDVLPMPAFLDLFGLDYRDWCMGTSRFDVGDDEPLCLFKRATYTECKDTTYGDPCVLVKEVPTAELELLEGPPLVPNDFVGRFVRAVVGGKAFPDVYLIVREPGQTFVRKRIVVAPESSQGCCRVKHPSEILGRMREHTTKGTHKILKTCDRDNPLTMECSASKIPHFFDRIVTDMQKDIICQEGTGDWHEVGVGDDWVIGCLAVGGGCVPAVPSVDLCMSECEAIQEAELCNAFNYYENPSDPRASLCCLQSCPDPTKPVQKNVRPEQVRGWTKYVNHMVEKGIDIAMLPFPSPGCSAVVLQNRDASNGIYTFNVAGKATRTYCVFDRERGHIWTFIRSIRLADYSVPGGFRGVPFTADVVAAGVRMATMDKLVKEPPKESFNVNYGVLKAMLEDPNAAWTHFMATCNFDTSQSRDYILVELTWGDPFPIAFEAQDQCIDILSYDIRGDSCNAPSPCALPFSQGMGKYDFHVDSSKAAEGACAPDKSVTRAKKGGEDNFGYYKNVNKEFTCSYDDDSTTNFWLGEKFSHPSKLCGYPFEYEMKPGFKCTGDVMREMDWLGQAYGTDRSRKETVCRGECTLQPLCAAYSLQAEVGNETSSTCTLCKRADRWESRSGVWSGYKLYDPASKRPCSISDGCFVQAMRSETAEGMACDHSEGALPTVLPCRGYLLDEMLKYRVPFIGCYEVQRERHPDSVGDTWCNLYDTSRTISTGGSFRAGRVLFPLCDKSTREESEGVDEEEEPRTSTLHTPKSNLTMSLHQQQSLKRIGEGRRPHRPRRGWIGGWGVYAAEEKRMPVRERDINEGLAWRKDSETDRLRRFRLRIGQSRRRHVQRNSDKRRHRTCCSYPLGPVVR</sequence>
<feature type="region of interest" description="Disordered" evidence="1">
    <location>
        <begin position="1152"/>
        <end position="1172"/>
    </location>
</feature>
<feature type="region of interest" description="Disordered" evidence="1">
    <location>
        <begin position="285"/>
        <end position="357"/>
    </location>
</feature>
<keyword evidence="3" id="KW-1185">Reference proteome</keyword>
<name>A0A0G4EGL0_VITBC</name>
<accession>A0A0G4EGL0</accession>
<evidence type="ECO:0000313" key="2">
    <source>
        <dbReference type="EMBL" id="CEL94620.1"/>
    </source>
</evidence>
<dbReference type="OrthoDB" id="5948688at2759"/>
<dbReference type="EMBL" id="CDMY01000224">
    <property type="protein sequence ID" value="CEL94620.1"/>
    <property type="molecule type" value="Genomic_DNA"/>
</dbReference>
<dbReference type="AlphaFoldDB" id="A0A0G4EGL0"/>
<feature type="compositionally biased region" description="Basic residues" evidence="1">
    <location>
        <begin position="294"/>
        <end position="304"/>
    </location>
</feature>
<gene>
    <name evidence="2" type="ORF">Vbra_7293</name>
</gene>
<feature type="compositionally biased region" description="Basic and acidic residues" evidence="1">
    <location>
        <begin position="318"/>
        <end position="334"/>
    </location>
</feature>
<organism evidence="2 3">
    <name type="scientific">Vitrella brassicaformis (strain CCMP3155)</name>
    <dbReference type="NCBI Taxonomy" id="1169540"/>
    <lineage>
        <taxon>Eukaryota</taxon>
        <taxon>Sar</taxon>
        <taxon>Alveolata</taxon>
        <taxon>Colpodellida</taxon>
        <taxon>Vitrellaceae</taxon>
        <taxon>Vitrella</taxon>
    </lineage>
</organism>
<dbReference type="InParanoid" id="A0A0G4EGL0"/>
<dbReference type="VEuPathDB" id="CryptoDB:Vbra_7293"/>
<evidence type="ECO:0000313" key="3">
    <source>
        <dbReference type="Proteomes" id="UP000041254"/>
    </source>
</evidence>
<protein>
    <submittedName>
        <fullName evidence="2">Uncharacterized protein</fullName>
    </submittedName>
</protein>
<reference evidence="2 3" key="1">
    <citation type="submission" date="2014-11" db="EMBL/GenBank/DDBJ databases">
        <authorList>
            <person name="Zhu J."/>
            <person name="Qi W."/>
            <person name="Song R."/>
        </authorList>
    </citation>
    <scope>NUCLEOTIDE SEQUENCE [LARGE SCALE GENOMIC DNA]</scope>
</reference>
<proteinExistence type="predicted"/>
<feature type="region of interest" description="Disordered" evidence="1">
    <location>
        <begin position="219"/>
        <end position="251"/>
    </location>
</feature>
<dbReference type="Proteomes" id="UP000041254">
    <property type="component" value="Unassembled WGS sequence"/>
</dbReference>
<evidence type="ECO:0000256" key="1">
    <source>
        <dbReference type="SAM" id="MobiDB-lite"/>
    </source>
</evidence>